<name>A0A9W9GA94_9EURO</name>
<dbReference type="EMBL" id="JAPMSZ010000001">
    <property type="protein sequence ID" value="KAJ5114951.1"/>
    <property type="molecule type" value="Genomic_DNA"/>
</dbReference>
<dbReference type="RefSeq" id="XP_056516143.1">
    <property type="nucleotide sequence ID" value="XM_056651293.1"/>
</dbReference>
<proteinExistence type="predicted"/>
<sequence length="357" mass="39839">MRGLILRPLLVASGLGLLIGGSLGDEDPADRDAKTLVASDIFEMIPAGKAGSCSGKNVNQPLRDAATMADKGVDVLEKFVHNVMANDKEKQGIRYANMVYSMFGAAYTIDEDEESSDDSSDDGSSDYEPSGEEIRFYKGGNRLQEALENFQAVQFKLKNTEPQGKLMCGDGDLKLVRTLGDLGLEPNNELISKKKKDHNIKAYLLSRHFSKEGPKGVYELDKALLLELTSEDYKYLKDGMCKKHLGIMIRKYDLMVVCDKAFELPTLQSTIDKQDSLARQPMQDSKGIWLIDKQRTTGFVVLHEAFHWIKDSRDCDMSLTLGIADTYAIFGQGVTLNKVNWYPNGYFDNIKSGKVYR</sequence>
<feature type="region of interest" description="Disordered" evidence="1">
    <location>
        <begin position="111"/>
        <end position="131"/>
    </location>
</feature>
<protein>
    <recommendedName>
        <fullName evidence="5">Lysine-specific metallo-endopeptidase domain-containing protein</fullName>
    </recommendedName>
</protein>
<gene>
    <name evidence="3" type="ORF">NUU61_000710</name>
</gene>
<reference evidence="3" key="2">
    <citation type="journal article" date="2023" name="IMA Fungus">
        <title>Comparative genomic study of the Penicillium genus elucidates a diverse pangenome and 15 lateral gene transfer events.</title>
        <authorList>
            <person name="Petersen C."/>
            <person name="Sorensen T."/>
            <person name="Nielsen M.R."/>
            <person name="Sondergaard T.E."/>
            <person name="Sorensen J.L."/>
            <person name="Fitzpatrick D.A."/>
            <person name="Frisvad J.C."/>
            <person name="Nielsen K.L."/>
        </authorList>
    </citation>
    <scope>NUCLEOTIDE SEQUENCE</scope>
    <source>
        <strain evidence="3">IBT 34128</strain>
    </source>
</reference>
<feature type="chain" id="PRO_5040797747" description="Lysine-specific metallo-endopeptidase domain-containing protein" evidence="2">
    <location>
        <begin position="25"/>
        <end position="357"/>
    </location>
</feature>
<feature type="signal peptide" evidence="2">
    <location>
        <begin position="1"/>
        <end position="24"/>
    </location>
</feature>
<reference evidence="3" key="1">
    <citation type="submission" date="2022-11" db="EMBL/GenBank/DDBJ databases">
        <authorList>
            <person name="Petersen C."/>
        </authorList>
    </citation>
    <scope>NUCLEOTIDE SEQUENCE</scope>
    <source>
        <strain evidence="3">IBT 34128</strain>
    </source>
</reference>
<evidence type="ECO:0000313" key="4">
    <source>
        <dbReference type="Proteomes" id="UP001141434"/>
    </source>
</evidence>
<dbReference type="Proteomes" id="UP001141434">
    <property type="component" value="Unassembled WGS sequence"/>
</dbReference>
<accession>A0A9W9GA94</accession>
<keyword evidence="4" id="KW-1185">Reference proteome</keyword>
<dbReference type="GeneID" id="81390461"/>
<evidence type="ECO:0008006" key="5">
    <source>
        <dbReference type="Google" id="ProtNLM"/>
    </source>
</evidence>
<evidence type="ECO:0000256" key="1">
    <source>
        <dbReference type="SAM" id="MobiDB-lite"/>
    </source>
</evidence>
<dbReference type="AlphaFoldDB" id="A0A9W9GA94"/>
<organism evidence="3 4">
    <name type="scientific">Penicillium alfredii</name>
    <dbReference type="NCBI Taxonomy" id="1506179"/>
    <lineage>
        <taxon>Eukaryota</taxon>
        <taxon>Fungi</taxon>
        <taxon>Dikarya</taxon>
        <taxon>Ascomycota</taxon>
        <taxon>Pezizomycotina</taxon>
        <taxon>Eurotiomycetes</taxon>
        <taxon>Eurotiomycetidae</taxon>
        <taxon>Eurotiales</taxon>
        <taxon>Aspergillaceae</taxon>
        <taxon>Penicillium</taxon>
    </lineage>
</organism>
<evidence type="ECO:0000256" key="2">
    <source>
        <dbReference type="SAM" id="SignalP"/>
    </source>
</evidence>
<keyword evidence="2" id="KW-0732">Signal</keyword>
<comment type="caution">
    <text evidence="3">The sequence shown here is derived from an EMBL/GenBank/DDBJ whole genome shotgun (WGS) entry which is preliminary data.</text>
</comment>
<evidence type="ECO:0000313" key="3">
    <source>
        <dbReference type="EMBL" id="KAJ5114951.1"/>
    </source>
</evidence>
<dbReference type="OrthoDB" id="10606510at2759"/>